<feature type="region of interest" description="Disordered" evidence="1">
    <location>
        <begin position="318"/>
        <end position="339"/>
    </location>
</feature>
<feature type="domain" description="Zinc finger/thioredoxin putative" evidence="3">
    <location>
        <begin position="4"/>
        <end position="40"/>
    </location>
</feature>
<dbReference type="Proteomes" id="UP000619761">
    <property type="component" value="Unassembled WGS sequence"/>
</dbReference>
<name>A0ABQ3AY22_9GAMM</name>
<feature type="compositionally biased region" description="Low complexity" evidence="1">
    <location>
        <begin position="296"/>
        <end position="305"/>
    </location>
</feature>
<evidence type="ECO:0000259" key="3">
    <source>
        <dbReference type="Pfam" id="PF13719"/>
    </source>
</evidence>
<keyword evidence="2" id="KW-0812">Transmembrane</keyword>
<reference evidence="5" key="1">
    <citation type="journal article" date="2019" name="Int. J. Syst. Evol. Microbiol.">
        <title>The Global Catalogue of Microorganisms (GCM) 10K type strain sequencing project: providing services to taxonomists for standard genome sequencing and annotation.</title>
        <authorList>
            <consortium name="The Broad Institute Genomics Platform"/>
            <consortium name="The Broad Institute Genome Sequencing Center for Infectious Disease"/>
            <person name="Wu L."/>
            <person name="Ma J."/>
        </authorList>
    </citation>
    <scope>NUCLEOTIDE SEQUENCE [LARGE SCALE GENOMIC DNA]</scope>
    <source>
        <strain evidence="5">KCTC 32239</strain>
    </source>
</reference>
<dbReference type="Pfam" id="PF11906">
    <property type="entry name" value="DUF3426"/>
    <property type="match status" value="1"/>
</dbReference>
<accession>A0ABQ3AY22</accession>
<gene>
    <name evidence="4" type="ORF">GCM10011613_09860</name>
</gene>
<keyword evidence="2" id="KW-0472">Membrane</keyword>
<sequence length="524" mass="58241">MTQMVTRCPKCATAFRITSTQLESAKGAVRCGSCLHIFKAQDYLVKSAAQDAATEKNQTPKPEPVKTSAAQSKQAPKIEQKAEQLSLEPAQNPEQLAPVTPAVVSPAANVHPIVKPASVATVVESIKAIKEPEQPVIVKPVLDKAKILEDEEDVLISDDMDQTNDKGSAYEFDGFIDIDMHPKQTVSLFEREIRYEAPREEEEELEDESWAEELLDDDEEVLHQLKKPASPIAPVSDKDSSDGDDEDHAGVDETKAQPETTPSYSGPVFSLVSETPEDSREESAFSQEFLNATRPSESTPAETAESSAFAAALFNSAATEEVDEEEEKPSSKRPVKSSKMRAFDTSRAALLMNIMPAPVEFTAKRMRRWYQRKLWSTLSILMAALLFFQVAYFKFDYFSRVEPYRTAYLFMCPVFGCEVPTLIDTAQILATNLIVRNHPDIENALMVDAILINNAPFEQPFPDLILSFSKLDETPVATRRFTPREYLAGELAGMQHIPVRQPVHITLEISDPGPDAVNYSLLTH</sequence>
<evidence type="ECO:0000256" key="1">
    <source>
        <dbReference type="SAM" id="MobiDB-lite"/>
    </source>
</evidence>
<feature type="compositionally biased region" description="Polar residues" evidence="1">
    <location>
        <begin position="284"/>
        <end position="295"/>
    </location>
</feature>
<evidence type="ECO:0000256" key="2">
    <source>
        <dbReference type="SAM" id="Phobius"/>
    </source>
</evidence>
<dbReference type="Pfam" id="PF13719">
    <property type="entry name" value="Zn_ribbon_5"/>
    <property type="match status" value="1"/>
</dbReference>
<dbReference type="InterPro" id="IPR021834">
    <property type="entry name" value="DUF3426"/>
</dbReference>
<comment type="caution">
    <text evidence="4">The sequence shown here is derived from an EMBL/GenBank/DDBJ whole genome shotgun (WGS) entry which is preliminary data.</text>
</comment>
<dbReference type="EMBL" id="BMYZ01000001">
    <property type="protein sequence ID" value="GGY67707.1"/>
    <property type="molecule type" value="Genomic_DNA"/>
</dbReference>
<feature type="region of interest" description="Disordered" evidence="1">
    <location>
        <begin position="225"/>
        <end position="305"/>
    </location>
</feature>
<evidence type="ECO:0000313" key="4">
    <source>
        <dbReference type="EMBL" id="GGY67707.1"/>
    </source>
</evidence>
<feature type="transmembrane region" description="Helical" evidence="2">
    <location>
        <begin position="374"/>
        <end position="393"/>
    </location>
</feature>
<dbReference type="RefSeq" id="WP_189418287.1">
    <property type="nucleotide sequence ID" value="NZ_BMYZ01000001.1"/>
</dbReference>
<feature type="region of interest" description="Disordered" evidence="1">
    <location>
        <begin position="53"/>
        <end position="83"/>
    </location>
</feature>
<protein>
    <recommendedName>
        <fullName evidence="3">Zinc finger/thioredoxin putative domain-containing protein</fullName>
    </recommendedName>
</protein>
<dbReference type="NCBIfam" id="TIGR02098">
    <property type="entry name" value="MJ0042_CXXC"/>
    <property type="match status" value="1"/>
</dbReference>
<organism evidence="4 5">
    <name type="scientific">Cellvibrio zantedeschiae</name>
    <dbReference type="NCBI Taxonomy" id="1237077"/>
    <lineage>
        <taxon>Bacteria</taxon>
        <taxon>Pseudomonadati</taxon>
        <taxon>Pseudomonadota</taxon>
        <taxon>Gammaproteobacteria</taxon>
        <taxon>Cellvibrionales</taxon>
        <taxon>Cellvibrionaceae</taxon>
        <taxon>Cellvibrio</taxon>
    </lineage>
</organism>
<keyword evidence="5" id="KW-1185">Reference proteome</keyword>
<proteinExistence type="predicted"/>
<evidence type="ECO:0000313" key="5">
    <source>
        <dbReference type="Proteomes" id="UP000619761"/>
    </source>
</evidence>
<keyword evidence="2" id="KW-1133">Transmembrane helix</keyword>
<dbReference type="InterPro" id="IPR011723">
    <property type="entry name" value="Znf/thioredoxin_put"/>
</dbReference>